<comment type="caution">
    <text evidence="1">The sequence shown here is derived from an EMBL/GenBank/DDBJ whole genome shotgun (WGS) entry which is preliminary data.</text>
</comment>
<dbReference type="Proteomes" id="UP001593940">
    <property type="component" value="Unassembled WGS sequence"/>
</dbReference>
<sequence length="171" mass="19286">MKIRHSHIEFEGSIAEWQEVKHLFPSNAQSTAASDAEAVTAAIPAPAADEADAEPMILDQVSDPSKLTEDAVDAFFDRRPVPKEQTDIIMAVFDAGDEGITTQEVASKTGMPPDTVKAYMMLLGKRKSYTPEWPKDLPIFKQQFEWKEQQNRYWMHPEMRAVIADGRAMLY</sequence>
<evidence type="ECO:0000313" key="1">
    <source>
        <dbReference type="EMBL" id="MFC1456400.1"/>
    </source>
</evidence>
<dbReference type="EMBL" id="JBHOMY010000016">
    <property type="protein sequence ID" value="MFC1456400.1"/>
    <property type="molecule type" value="Genomic_DNA"/>
</dbReference>
<protein>
    <recommendedName>
        <fullName evidence="3">HTH iclR-type domain-containing protein</fullName>
    </recommendedName>
</protein>
<dbReference type="RefSeq" id="WP_377029181.1">
    <property type="nucleotide sequence ID" value="NZ_JBHOMY010000016.1"/>
</dbReference>
<evidence type="ECO:0008006" key="3">
    <source>
        <dbReference type="Google" id="ProtNLM"/>
    </source>
</evidence>
<evidence type="ECO:0000313" key="2">
    <source>
        <dbReference type="Proteomes" id="UP001593940"/>
    </source>
</evidence>
<proteinExistence type="predicted"/>
<accession>A0ABV6Y5R9</accession>
<name>A0ABV6Y5R9_9HYPH</name>
<keyword evidence="2" id="KW-1185">Reference proteome</keyword>
<organism evidence="1 2">
    <name type="scientific">Microvirga arabica</name>
    <dbReference type="NCBI Taxonomy" id="1128671"/>
    <lineage>
        <taxon>Bacteria</taxon>
        <taxon>Pseudomonadati</taxon>
        <taxon>Pseudomonadota</taxon>
        <taxon>Alphaproteobacteria</taxon>
        <taxon>Hyphomicrobiales</taxon>
        <taxon>Methylobacteriaceae</taxon>
        <taxon>Microvirga</taxon>
    </lineage>
</organism>
<gene>
    <name evidence="1" type="ORF">ACETIH_06630</name>
</gene>
<reference evidence="1 2" key="1">
    <citation type="submission" date="2024-09" db="EMBL/GenBank/DDBJ databases">
        <title>Nodulacao em especies de Leguminosae Basais da Amazonia e Caracterizacao dos Rizobios e Bacterias Associadas aos Nodulos.</title>
        <authorList>
            <person name="Jambeiro I.C.A."/>
            <person name="Lopes I.S."/>
            <person name="Aguiar E.R.G.R."/>
            <person name="Santos A.F.J."/>
            <person name="Dos Santos J.M.F."/>
            <person name="Gross E."/>
        </authorList>
    </citation>
    <scope>NUCLEOTIDE SEQUENCE [LARGE SCALE GENOMIC DNA]</scope>
    <source>
        <strain evidence="1 2">BRUESC1165</strain>
    </source>
</reference>